<sequence>MDLFSIQQQNTNNQFTIHEDSFEELKVESIWNDDVPVSSESVSKSMTLWEREQLRQLNNDKYNTLNLKSRDDTLQEQVINGVYTMQLWELCSNSLMGTEIETGNINRDDACICNDDELDTHFTRLVLFIGSQCRLRLLVDKFNFVNMNSRDVSIIDGDFNGFENDERITLNFVRINMLADEWALEVLGPSHLQNVILLFEKVASTVIDLFGKINVVLSDAETLGNDVMKSSWFHGNIPGNLFTILETTFKYLNVETLIEESIQSKRTFAESFNCYKPPSSTISIVLKENLVPNFELDGQQRIYHTKYEHGDYRKIIKVKHEHVKYLLACKGARITRIRKKTKVHIKVLDDDKENGFQGDINGWHVGKIGNMGVSYQSICLTGEEKEVKVVEKMLLSEITSGARRYIQ</sequence>
<keyword evidence="2" id="KW-1185">Reference proteome</keyword>
<dbReference type="EMBL" id="BSXS01000383">
    <property type="protein sequence ID" value="GME72260.1"/>
    <property type="molecule type" value="Genomic_DNA"/>
</dbReference>
<organism evidence="1 2">
    <name type="scientific">Ambrosiozyma monospora</name>
    <name type="common">Yeast</name>
    <name type="synonym">Endomycopsis monosporus</name>
    <dbReference type="NCBI Taxonomy" id="43982"/>
    <lineage>
        <taxon>Eukaryota</taxon>
        <taxon>Fungi</taxon>
        <taxon>Dikarya</taxon>
        <taxon>Ascomycota</taxon>
        <taxon>Saccharomycotina</taxon>
        <taxon>Pichiomycetes</taxon>
        <taxon>Pichiales</taxon>
        <taxon>Pichiaceae</taxon>
        <taxon>Ambrosiozyma</taxon>
    </lineage>
</organism>
<comment type="caution">
    <text evidence="1">The sequence shown here is derived from an EMBL/GenBank/DDBJ whole genome shotgun (WGS) entry which is preliminary data.</text>
</comment>
<proteinExistence type="predicted"/>
<accession>A0ACB5ST81</accession>
<gene>
    <name evidence="1" type="ORF">Amon02_000091600</name>
</gene>
<protein>
    <submittedName>
        <fullName evidence="1">Unnamed protein product</fullName>
    </submittedName>
</protein>
<evidence type="ECO:0000313" key="2">
    <source>
        <dbReference type="Proteomes" id="UP001165064"/>
    </source>
</evidence>
<evidence type="ECO:0000313" key="1">
    <source>
        <dbReference type="EMBL" id="GME72260.1"/>
    </source>
</evidence>
<name>A0ACB5ST81_AMBMO</name>
<reference evidence="1" key="1">
    <citation type="submission" date="2023-04" db="EMBL/GenBank/DDBJ databases">
        <title>Ambrosiozyma monospora NBRC 10751.</title>
        <authorList>
            <person name="Ichikawa N."/>
            <person name="Sato H."/>
            <person name="Tonouchi N."/>
        </authorList>
    </citation>
    <scope>NUCLEOTIDE SEQUENCE</scope>
    <source>
        <strain evidence="1">NBRC 10751</strain>
    </source>
</reference>
<dbReference type="Proteomes" id="UP001165064">
    <property type="component" value="Unassembled WGS sequence"/>
</dbReference>